<dbReference type="InterPro" id="IPR007477">
    <property type="entry name" value="SAB_dom"/>
</dbReference>
<feature type="domain" description="SAB" evidence="2">
    <location>
        <begin position="10"/>
        <end position="48"/>
    </location>
</feature>
<organism evidence="3 4">
    <name type="scientific">Pan troglodytes</name>
    <name type="common">Chimpanzee</name>
    <dbReference type="NCBI Taxonomy" id="9598"/>
    <lineage>
        <taxon>Eukaryota</taxon>
        <taxon>Metazoa</taxon>
        <taxon>Chordata</taxon>
        <taxon>Craniata</taxon>
        <taxon>Vertebrata</taxon>
        <taxon>Euteleostomi</taxon>
        <taxon>Mammalia</taxon>
        <taxon>Eutheria</taxon>
        <taxon>Euarchontoglires</taxon>
        <taxon>Primates</taxon>
        <taxon>Haplorrhini</taxon>
        <taxon>Catarrhini</taxon>
        <taxon>Hominidae</taxon>
        <taxon>Pan</taxon>
    </lineage>
</organism>
<dbReference type="GO" id="GO:0030866">
    <property type="term" value="P:cortical actin cytoskeleton organization"/>
    <property type="evidence" value="ECO:0007669"/>
    <property type="project" value="InterPro"/>
</dbReference>
<dbReference type="EMBL" id="NBAG03000210">
    <property type="protein sequence ID" value="PNI87257.1"/>
    <property type="molecule type" value="Genomic_DNA"/>
</dbReference>
<dbReference type="Proteomes" id="UP000236370">
    <property type="component" value="Unassembled WGS sequence"/>
</dbReference>
<accession>A0A2J8PTB2</accession>
<dbReference type="Pfam" id="PF04382">
    <property type="entry name" value="SAB"/>
    <property type="match status" value="1"/>
</dbReference>
<evidence type="ECO:0000313" key="4">
    <source>
        <dbReference type="Proteomes" id="UP000236370"/>
    </source>
</evidence>
<protein>
    <submittedName>
        <fullName evidence="3">EPB41L2 isoform 27</fullName>
    </submittedName>
</protein>
<dbReference type="GO" id="GO:0008092">
    <property type="term" value="F:cytoskeletal protein binding"/>
    <property type="evidence" value="ECO:0007669"/>
    <property type="project" value="InterPro"/>
</dbReference>
<feature type="compositionally biased region" description="Basic and acidic residues" evidence="1">
    <location>
        <begin position="130"/>
        <end position="163"/>
    </location>
</feature>
<evidence type="ECO:0000259" key="2">
    <source>
        <dbReference type="Pfam" id="PF04382"/>
    </source>
</evidence>
<dbReference type="AlphaFoldDB" id="A0A2J8PTB2"/>
<sequence>MEEEETQLEEELDKAQEDILKHQASISELKRNFMESTPEPRPNEWEKRRITPLSLQTQGSLEEEITSILFSEKGFSDSMKATFTSATTWTAEGAVVSANAPSEKLSSSPFSHLLETRAPESEGPCTGARDAVKSSHETLNIVEEKKRAEVGKDERVITEEMNGKEISPGSGPGEIRKVEPVTQKDSTSLSSESSSSSSESEEEDVGEYRPHHRVTEGTIREEQE</sequence>
<evidence type="ECO:0000256" key="1">
    <source>
        <dbReference type="SAM" id="MobiDB-lite"/>
    </source>
</evidence>
<name>A0A2J8PTB2_PANTR</name>
<feature type="compositionally biased region" description="Low complexity" evidence="1">
    <location>
        <begin position="186"/>
        <end position="198"/>
    </location>
</feature>
<feature type="region of interest" description="Disordered" evidence="1">
    <location>
        <begin position="98"/>
        <end position="224"/>
    </location>
</feature>
<feature type="non-terminal residue" evidence="3">
    <location>
        <position position="224"/>
    </location>
</feature>
<reference evidence="3 4" key="1">
    <citation type="submission" date="2017-12" db="EMBL/GenBank/DDBJ databases">
        <title>High-resolution comparative analysis of great ape genomes.</title>
        <authorList>
            <person name="Pollen A."/>
            <person name="Hastie A."/>
            <person name="Hormozdiari F."/>
            <person name="Dougherty M."/>
            <person name="Liu R."/>
            <person name="Chaisson M."/>
            <person name="Hoppe E."/>
            <person name="Hill C."/>
            <person name="Pang A."/>
            <person name="Hillier L."/>
            <person name="Baker C."/>
            <person name="Armstrong J."/>
            <person name="Shendure J."/>
            <person name="Paten B."/>
            <person name="Wilson R."/>
            <person name="Chao H."/>
            <person name="Schneider V."/>
            <person name="Ventura M."/>
            <person name="Kronenberg Z."/>
            <person name="Murali S."/>
            <person name="Gordon D."/>
            <person name="Cantsilieris S."/>
            <person name="Munson K."/>
            <person name="Nelson B."/>
            <person name="Raja A."/>
            <person name="Underwood J."/>
            <person name="Diekhans M."/>
            <person name="Fiddes I."/>
            <person name="Haussler D."/>
            <person name="Eichler E."/>
        </authorList>
    </citation>
    <scope>NUCLEOTIDE SEQUENCE [LARGE SCALE GENOMIC DNA]</scope>
    <source>
        <strain evidence="3">Yerkes chimp pedigree #C0471</strain>
    </source>
</reference>
<evidence type="ECO:0000313" key="3">
    <source>
        <dbReference type="EMBL" id="PNI87257.1"/>
    </source>
</evidence>
<dbReference type="GO" id="GO:0005856">
    <property type="term" value="C:cytoskeleton"/>
    <property type="evidence" value="ECO:0007669"/>
    <property type="project" value="InterPro"/>
</dbReference>
<comment type="caution">
    <text evidence="3">The sequence shown here is derived from an EMBL/GenBank/DDBJ whole genome shotgun (WGS) entry which is preliminary data.</text>
</comment>
<proteinExistence type="predicted"/>
<gene>
    <name evidence="3" type="ORF">CK820_G0000301</name>
</gene>
<feature type="region of interest" description="Disordered" evidence="1">
    <location>
        <begin position="31"/>
        <end position="51"/>
    </location>
</feature>
<feature type="compositionally biased region" description="Basic and acidic residues" evidence="1">
    <location>
        <begin position="206"/>
        <end position="224"/>
    </location>
</feature>